<name>A0A917KLE3_9PROT</name>
<evidence type="ECO:0000313" key="2">
    <source>
        <dbReference type="Proteomes" id="UP000661507"/>
    </source>
</evidence>
<keyword evidence="2" id="KW-1185">Reference proteome</keyword>
<sequence length="120" mass="12821">MALERQAGAAYIKVDDEQLALKGEIEIDPTESTREPIVGLDGVHGWKETPKAPSITVKVTKTKGLSLKRIAGWTGKTVTAELASGTVYVLADAFQAGDLKLNGDEGDVSITFFGLTCREL</sequence>
<reference evidence="1" key="1">
    <citation type="journal article" date="2014" name="Int. J. Syst. Evol. Microbiol.">
        <title>Complete genome sequence of Corynebacterium casei LMG S-19264T (=DSM 44701T), isolated from a smear-ripened cheese.</title>
        <authorList>
            <consortium name="US DOE Joint Genome Institute (JGI-PGF)"/>
            <person name="Walter F."/>
            <person name="Albersmeier A."/>
            <person name="Kalinowski J."/>
            <person name="Ruckert C."/>
        </authorList>
    </citation>
    <scope>NUCLEOTIDE SEQUENCE</scope>
    <source>
        <strain evidence="1">CGMCC 1.3617</strain>
    </source>
</reference>
<accession>A0A917KLE3</accession>
<dbReference type="Proteomes" id="UP000661507">
    <property type="component" value="Unassembled WGS sequence"/>
</dbReference>
<protein>
    <submittedName>
        <fullName evidence="1">Phage tail protein</fullName>
    </submittedName>
</protein>
<organism evidence="1 2">
    <name type="scientific">Neoroseomonas lacus</name>
    <dbReference type="NCBI Taxonomy" id="287609"/>
    <lineage>
        <taxon>Bacteria</taxon>
        <taxon>Pseudomonadati</taxon>
        <taxon>Pseudomonadota</taxon>
        <taxon>Alphaproteobacteria</taxon>
        <taxon>Acetobacterales</taxon>
        <taxon>Acetobacteraceae</taxon>
        <taxon>Neoroseomonas</taxon>
    </lineage>
</organism>
<dbReference type="Pfam" id="PF10618">
    <property type="entry name" value="Tail_tube"/>
    <property type="match status" value="1"/>
</dbReference>
<comment type="caution">
    <text evidence="1">The sequence shown here is derived from an EMBL/GenBank/DDBJ whole genome shotgun (WGS) entry which is preliminary data.</text>
</comment>
<proteinExistence type="predicted"/>
<reference evidence="1" key="2">
    <citation type="submission" date="2020-09" db="EMBL/GenBank/DDBJ databases">
        <authorList>
            <person name="Sun Q."/>
            <person name="Zhou Y."/>
        </authorList>
    </citation>
    <scope>NUCLEOTIDE SEQUENCE</scope>
    <source>
        <strain evidence="1">CGMCC 1.3617</strain>
    </source>
</reference>
<dbReference type="InterPro" id="IPR019596">
    <property type="entry name" value="Phage_Mu_GpM_tail_tub"/>
</dbReference>
<dbReference type="RefSeq" id="WP_188967089.1">
    <property type="nucleotide sequence ID" value="NZ_BMKW01000005.1"/>
</dbReference>
<dbReference type="EMBL" id="BMKW01000005">
    <property type="protein sequence ID" value="GGJ14224.1"/>
    <property type="molecule type" value="Genomic_DNA"/>
</dbReference>
<dbReference type="AlphaFoldDB" id="A0A917KLE3"/>
<evidence type="ECO:0000313" key="1">
    <source>
        <dbReference type="EMBL" id="GGJ14224.1"/>
    </source>
</evidence>
<gene>
    <name evidence="1" type="ORF">GCM10011320_21840</name>
</gene>